<evidence type="ECO:0000313" key="2">
    <source>
        <dbReference type="EMBL" id="KAF3567025.1"/>
    </source>
</evidence>
<sequence length="244" mass="26662">MPSSTRNNKETQLLFSPDPASLERSICKEAHSSSTDNNTCVSLDSAQPPSTQTLVSSTDTRSPLSTDNTHPPSTDIFHPTSIDTPFKTSIDTEPREIVAPLILVRDNNGDLHDQEGHLPDAVGQRIDAQGAAIPEPDAPTTYTGPYPYGSILRTGFPGLSTIEAGEYTQRHVSFLLSFRRAEHGLLVHKNTLTTSTSAQIYRQTEPAVVVDRQRETATDRQTPAPIDRRAPLTNQVQLPKIDIA</sequence>
<proteinExistence type="predicted"/>
<evidence type="ECO:0000313" key="3">
    <source>
        <dbReference type="Proteomes" id="UP000266723"/>
    </source>
</evidence>
<dbReference type="EMBL" id="QGKV02000759">
    <property type="protein sequence ID" value="KAF3567025.1"/>
    <property type="molecule type" value="Genomic_DNA"/>
</dbReference>
<keyword evidence="3" id="KW-1185">Reference proteome</keyword>
<evidence type="ECO:0000256" key="1">
    <source>
        <dbReference type="SAM" id="MobiDB-lite"/>
    </source>
</evidence>
<accession>A0ABQ7D5Q5</accession>
<organism evidence="2 3">
    <name type="scientific">Brassica cretica</name>
    <name type="common">Mustard</name>
    <dbReference type="NCBI Taxonomy" id="69181"/>
    <lineage>
        <taxon>Eukaryota</taxon>
        <taxon>Viridiplantae</taxon>
        <taxon>Streptophyta</taxon>
        <taxon>Embryophyta</taxon>
        <taxon>Tracheophyta</taxon>
        <taxon>Spermatophyta</taxon>
        <taxon>Magnoliopsida</taxon>
        <taxon>eudicotyledons</taxon>
        <taxon>Gunneridae</taxon>
        <taxon>Pentapetalae</taxon>
        <taxon>rosids</taxon>
        <taxon>malvids</taxon>
        <taxon>Brassicales</taxon>
        <taxon>Brassicaceae</taxon>
        <taxon>Brassiceae</taxon>
        <taxon>Brassica</taxon>
    </lineage>
</organism>
<feature type="compositionally biased region" description="Polar residues" evidence="1">
    <location>
        <begin position="1"/>
        <end position="14"/>
    </location>
</feature>
<feature type="region of interest" description="Disordered" evidence="1">
    <location>
        <begin position="209"/>
        <end position="233"/>
    </location>
</feature>
<feature type="region of interest" description="Disordered" evidence="1">
    <location>
        <begin position="1"/>
        <end position="81"/>
    </location>
</feature>
<name>A0ABQ7D5Q5_BRACR</name>
<reference evidence="2 3" key="1">
    <citation type="journal article" date="2020" name="BMC Genomics">
        <title>Intraspecific diversification of the crop wild relative Brassica cretica Lam. using demographic model selection.</title>
        <authorList>
            <person name="Kioukis A."/>
            <person name="Michalopoulou V.A."/>
            <person name="Briers L."/>
            <person name="Pirintsos S."/>
            <person name="Studholme D.J."/>
            <person name="Pavlidis P."/>
            <person name="Sarris P.F."/>
        </authorList>
    </citation>
    <scope>NUCLEOTIDE SEQUENCE [LARGE SCALE GENOMIC DNA]</scope>
    <source>
        <strain evidence="3">cv. PFS-1207/04</strain>
    </source>
</reference>
<gene>
    <name evidence="2" type="ORF">DY000_02014268</name>
</gene>
<comment type="caution">
    <text evidence="2">The sequence shown here is derived from an EMBL/GenBank/DDBJ whole genome shotgun (WGS) entry which is preliminary data.</text>
</comment>
<feature type="compositionally biased region" description="Polar residues" evidence="1">
    <location>
        <begin position="32"/>
        <end position="72"/>
    </location>
</feature>
<dbReference type="Proteomes" id="UP000266723">
    <property type="component" value="Unassembled WGS sequence"/>
</dbReference>
<protein>
    <submittedName>
        <fullName evidence="2">Uncharacterized protein</fullName>
    </submittedName>
</protein>